<dbReference type="RefSeq" id="WP_110372976.1">
    <property type="nucleotide sequence ID" value="NZ_JAHBRY010000001.1"/>
</dbReference>
<organism evidence="3 4">
    <name type="scientific">Chelatococcus asaccharovorans</name>
    <dbReference type="NCBI Taxonomy" id="28210"/>
    <lineage>
        <taxon>Bacteria</taxon>
        <taxon>Pseudomonadati</taxon>
        <taxon>Pseudomonadota</taxon>
        <taxon>Alphaproteobacteria</taxon>
        <taxon>Hyphomicrobiales</taxon>
        <taxon>Chelatococcaceae</taxon>
        <taxon>Chelatococcus</taxon>
    </lineage>
</organism>
<feature type="transmembrane region" description="Helical" evidence="1">
    <location>
        <begin position="246"/>
        <end position="271"/>
    </location>
</feature>
<feature type="transmembrane region" description="Helical" evidence="1">
    <location>
        <begin position="116"/>
        <end position="137"/>
    </location>
</feature>
<gene>
    <name evidence="3" type="ORF">C7450_101723</name>
</gene>
<feature type="transmembrane region" description="Helical" evidence="1">
    <location>
        <begin position="211"/>
        <end position="234"/>
    </location>
</feature>
<dbReference type="GO" id="GO:0004175">
    <property type="term" value="F:endopeptidase activity"/>
    <property type="evidence" value="ECO:0007669"/>
    <property type="project" value="UniProtKB-ARBA"/>
</dbReference>
<feature type="transmembrane region" description="Helical" evidence="1">
    <location>
        <begin position="283"/>
        <end position="302"/>
    </location>
</feature>
<dbReference type="AlphaFoldDB" id="A0A2V3UIV6"/>
<keyword evidence="1" id="KW-0472">Membrane</keyword>
<evidence type="ECO:0000313" key="3">
    <source>
        <dbReference type="EMBL" id="PXW64963.1"/>
    </source>
</evidence>
<evidence type="ECO:0000256" key="1">
    <source>
        <dbReference type="SAM" id="Phobius"/>
    </source>
</evidence>
<dbReference type="Pfam" id="PF02517">
    <property type="entry name" value="Rce1-like"/>
    <property type="match status" value="1"/>
</dbReference>
<feature type="transmembrane region" description="Helical" evidence="1">
    <location>
        <begin position="70"/>
        <end position="95"/>
    </location>
</feature>
<feature type="transmembrane region" description="Helical" evidence="1">
    <location>
        <begin position="143"/>
        <end position="165"/>
    </location>
</feature>
<keyword evidence="1" id="KW-0812">Transmembrane</keyword>
<feature type="transmembrane region" description="Helical" evidence="1">
    <location>
        <begin position="186"/>
        <end position="205"/>
    </location>
</feature>
<protein>
    <recommendedName>
        <fullName evidence="2">CAAX prenyl protease 2/Lysostaphin resistance protein A-like domain-containing protein</fullName>
    </recommendedName>
</protein>
<proteinExistence type="predicted"/>
<feature type="domain" description="CAAX prenyl protease 2/Lysostaphin resistance protein A-like" evidence="2">
    <location>
        <begin position="155"/>
        <end position="251"/>
    </location>
</feature>
<accession>A0A2V3UIV6</accession>
<evidence type="ECO:0000313" key="4">
    <source>
        <dbReference type="Proteomes" id="UP000248021"/>
    </source>
</evidence>
<keyword evidence="4" id="KW-1185">Reference proteome</keyword>
<reference evidence="3 4" key="1">
    <citation type="submission" date="2018-05" db="EMBL/GenBank/DDBJ databases">
        <title>Genomic Encyclopedia of Type Strains, Phase IV (KMG-IV): sequencing the most valuable type-strain genomes for metagenomic binning, comparative biology and taxonomic classification.</title>
        <authorList>
            <person name="Goeker M."/>
        </authorList>
    </citation>
    <scope>NUCLEOTIDE SEQUENCE [LARGE SCALE GENOMIC DNA]</scope>
    <source>
        <strain evidence="3 4">DSM 6462</strain>
    </source>
</reference>
<comment type="caution">
    <text evidence="3">The sequence shown here is derived from an EMBL/GenBank/DDBJ whole genome shotgun (WGS) entry which is preliminary data.</text>
</comment>
<dbReference type="EMBL" id="QJJK01000001">
    <property type="protein sequence ID" value="PXW64963.1"/>
    <property type="molecule type" value="Genomic_DNA"/>
</dbReference>
<keyword evidence="1" id="KW-1133">Transmembrane helix</keyword>
<sequence length="311" mass="33321">MQSRPPFLRYLDNARGGRLSIGLLVAGCVVIVAICFVAQFFIVAFAGLFFSLLDDGVAGDDAFLTTTDLLATPGGMFIMLASIGSVWIGVWLALARLQKRRLASVLGADGHITRDHFVRGTLAALFAGFVAEFAAYVVDPSLAVGDVAFGTWLVWLVPFIIIILIQTSAEEVLFRGYIMQILGARFTSPWIWAGIPSLIFTLLHWDPEATGWMNLALLVNIAAFAAVTVIAVALTGDLGAAMGMHFGTNLFAFLIVSHQGLSNSVALFHARPFEAPDWVAGDAIAFGAIGVASIAGTLWLLVDPRSPLRLR</sequence>
<dbReference type="InterPro" id="IPR052710">
    <property type="entry name" value="CAAX_protease"/>
</dbReference>
<dbReference type="GO" id="GO:0080120">
    <property type="term" value="P:CAAX-box protein maturation"/>
    <property type="evidence" value="ECO:0007669"/>
    <property type="project" value="UniProtKB-ARBA"/>
</dbReference>
<dbReference type="InterPro" id="IPR003675">
    <property type="entry name" value="Rce1/LyrA-like_dom"/>
</dbReference>
<dbReference type="PANTHER" id="PTHR36435">
    <property type="entry name" value="SLR1288 PROTEIN"/>
    <property type="match status" value="1"/>
</dbReference>
<name>A0A2V3UIV6_9HYPH</name>
<evidence type="ECO:0000259" key="2">
    <source>
        <dbReference type="Pfam" id="PF02517"/>
    </source>
</evidence>
<dbReference type="Proteomes" id="UP000248021">
    <property type="component" value="Unassembled WGS sequence"/>
</dbReference>
<feature type="transmembrane region" description="Helical" evidence="1">
    <location>
        <begin position="21"/>
        <end position="50"/>
    </location>
</feature>
<dbReference type="PANTHER" id="PTHR36435:SF1">
    <property type="entry name" value="CAAX AMINO TERMINAL PROTEASE FAMILY PROTEIN"/>
    <property type="match status" value="1"/>
</dbReference>